<feature type="non-terminal residue" evidence="2">
    <location>
        <position position="1"/>
    </location>
</feature>
<accession>A0AAI9U3G2</accession>
<protein>
    <submittedName>
        <fullName evidence="2">Uncharacterized protein</fullName>
    </submittedName>
</protein>
<sequence length="157" mass="17646">VFWSSQLGVCFFQVLRFSYFVSVFWVFQASSSSIGRRDTSGSGWALHKVFSFLFRSSLIRRAGGHGGWFAGSISFRQSFSPTIVLTPSPGIISTNLFSQCLHAVSGSTHLLGIPWFCWLVVPWRDLSSRFRVSIWRLACRGKVASTCLLPHFPAYIQ</sequence>
<evidence type="ECO:0000313" key="3">
    <source>
        <dbReference type="Proteomes" id="UP001239795"/>
    </source>
</evidence>
<dbReference type="Proteomes" id="UP001239795">
    <property type="component" value="Unassembled WGS sequence"/>
</dbReference>
<name>A0AAI9U3G2_9PEZI</name>
<keyword evidence="3" id="KW-1185">Reference proteome</keyword>
<keyword evidence="1" id="KW-1133">Transmembrane helix</keyword>
<keyword evidence="1" id="KW-0472">Membrane</keyword>
<proteinExistence type="predicted"/>
<gene>
    <name evidence="2" type="ORF">CMEL01_06999</name>
</gene>
<dbReference type="EMBL" id="MLGG01000057">
    <property type="protein sequence ID" value="KAK1449663.1"/>
    <property type="molecule type" value="Genomic_DNA"/>
</dbReference>
<organism evidence="2 3">
    <name type="scientific">Colletotrichum melonis</name>
    <dbReference type="NCBI Taxonomy" id="1209925"/>
    <lineage>
        <taxon>Eukaryota</taxon>
        <taxon>Fungi</taxon>
        <taxon>Dikarya</taxon>
        <taxon>Ascomycota</taxon>
        <taxon>Pezizomycotina</taxon>
        <taxon>Sordariomycetes</taxon>
        <taxon>Hypocreomycetidae</taxon>
        <taxon>Glomerellales</taxon>
        <taxon>Glomerellaceae</taxon>
        <taxon>Colletotrichum</taxon>
        <taxon>Colletotrichum acutatum species complex</taxon>
    </lineage>
</organism>
<keyword evidence="1" id="KW-0812">Transmembrane</keyword>
<dbReference type="AlphaFoldDB" id="A0AAI9U3G2"/>
<reference evidence="2 3" key="1">
    <citation type="submission" date="2016-10" db="EMBL/GenBank/DDBJ databases">
        <title>The genome sequence of Colletotrichum fioriniae PJ7.</title>
        <authorList>
            <person name="Baroncelli R."/>
        </authorList>
    </citation>
    <scope>NUCLEOTIDE SEQUENCE [LARGE SCALE GENOMIC DNA]</scope>
    <source>
        <strain evidence="2">Col 31</strain>
    </source>
</reference>
<evidence type="ECO:0000313" key="2">
    <source>
        <dbReference type="EMBL" id="KAK1449663.1"/>
    </source>
</evidence>
<comment type="caution">
    <text evidence="2">The sequence shown here is derived from an EMBL/GenBank/DDBJ whole genome shotgun (WGS) entry which is preliminary data.</text>
</comment>
<feature type="transmembrane region" description="Helical" evidence="1">
    <location>
        <begin position="6"/>
        <end position="27"/>
    </location>
</feature>
<evidence type="ECO:0000256" key="1">
    <source>
        <dbReference type="SAM" id="Phobius"/>
    </source>
</evidence>